<protein>
    <submittedName>
        <fullName evidence="1">Uncharacterized protein</fullName>
    </submittedName>
</protein>
<accession>E3H8S6</accession>
<organism evidence="1 2">
    <name type="scientific">Ilyobacter polytropus (strain ATCC 51220 / DSM 2926 / LMG 16218 / CuHBu1)</name>
    <dbReference type="NCBI Taxonomy" id="572544"/>
    <lineage>
        <taxon>Bacteria</taxon>
        <taxon>Fusobacteriati</taxon>
        <taxon>Fusobacteriota</taxon>
        <taxon>Fusobacteriia</taxon>
        <taxon>Fusobacteriales</taxon>
        <taxon>Fusobacteriaceae</taxon>
        <taxon>Ilyobacter</taxon>
    </lineage>
</organism>
<evidence type="ECO:0000313" key="2">
    <source>
        <dbReference type="Proteomes" id="UP000006875"/>
    </source>
</evidence>
<dbReference type="HOGENOM" id="CLU_2369075_0_0_0"/>
<dbReference type="RefSeq" id="WP_013388007.1">
    <property type="nucleotide sequence ID" value="NC_014632.1"/>
</dbReference>
<gene>
    <name evidence="1" type="ordered locus">Ilyop_1561</name>
</gene>
<dbReference type="EMBL" id="CP002281">
    <property type="protein sequence ID" value="ADO83340.1"/>
    <property type="molecule type" value="Genomic_DNA"/>
</dbReference>
<reference evidence="1 2" key="1">
    <citation type="journal article" date="2010" name="Stand. Genomic Sci.">
        <title>Complete genome sequence of Ilyobacter polytropus type strain (CuHbu1).</title>
        <authorList>
            <person name="Sikorski J."/>
            <person name="Chertkov O."/>
            <person name="Lapidus A."/>
            <person name="Nolan M."/>
            <person name="Lucas S."/>
            <person name="Del Rio T.G."/>
            <person name="Tice H."/>
            <person name="Cheng J.F."/>
            <person name="Tapia R."/>
            <person name="Han C."/>
            <person name="Goodwin L."/>
            <person name="Pitluck S."/>
            <person name="Liolios K."/>
            <person name="Ivanova N."/>
            <person name="Mavromatis K."/>
            <person name="Mikhailova N."/>
            <person name="Pati A."/>
            <person name="Chen A."/>
            <person name="Palaniappan K."/>
            <person name="Land M."/>
            <person name="Hauser L."/>
            <person name="Chang Y.J."/>
            <person name="Jeffries C.D."/>
            <person name="Brambilla E."/>
            <person name="Yasawong M."/>
            <person name="Rohde M."/>
            <person name="Pukall R."/>
            <person name="Spring S."/>
            <person name="Goker M."/>
            <person name="Woyke T."/>
            <person name="Bristow J."/>
            <person name="Eisen J.A."/>
            <person name="Markowitz V."/>
            <person name="Hugenholtz P."/>
            <person name="Kyrpides N.C."/>
            <person name="Klenk H.P."/>
        </authorList>
    </citation>
    <scope>NUCLEOTIDE SEQUENCE [LARGE SCALE GENOMIC DNA]</scope>
    <source>
        <strain evidence="2">ATCC 51220 / DSM 2926 / LMG 16218 / CuHBu1</strain>
    </source>
</reference>
<sequence length="95" mass="11179">MEISIEENVKKYLIKKEKMILEITYDDPKGCCTPYTPAVQVKAFKEYPNKNSYKSFQVDEFSVFLENSLLEENGFRVYSQVKLPFLPMVIEIEKL</sequence>
<dbReference type="AlphaFoldDB" id="E3H8S6"/>
<dbReference type="KEGG" id="ipo:Ilyop_1561"/>
<proteinExistence type="predicted"/>
<dbReference type="Proteomes" id="UP000006875">
    <property type="component" value="Chromosome"/>
</dbReference>
<name>E3H8S6_ILYPC</name>
<evidence type="ECO:0000313" key="1">
    <source>
        <dbReference type="EMBL" id="ADO83340.1"/>
    </source>
</evidence>
<keyword evidence="2" id="KW-1185">Reference proteome</keyword>